<evidence type="ECO:0000256" key="11">
    <source>
        <dbReference type="ARBA" id="ARBA00023303"/>
    </source>
</evidence>
<evidence type="ECO:0000256" key="7">
    <source>
        <dbReference type="ARBA" id="ARBA00023053"/>
    </source>
</evidence>
<feature type="non-terminal residue" evidence="14">
    <location>
        <position position="1"/>
    </location>
</feature>
<gene>
    <name evidence="14" type="ORF">BLA29_001737</name>
</gene>
<keyword evidence="6 13" id="KW-1133">Transmembrane helix</keyword>
<accession>A0A1Y3B7X0</accession>
<protein>
    <submittedName>
        <fullName evidence="14">Uncharacterized protein</fullName>
    </submittedName>
</protein>
<keyword evidence="7" id="KW-0915">Sodium</keyword>
<keyword evidence="5 12" id="KW-0812">Transmembrane</keyword>
<keyword evidence="11 12" id="KW-0407">Ion channel</keyword>
<comment type="similarity">
    <text evidence="2 12">Belongs to the amiloride-sensitive sodium channel (TC 1.A.6) family.</text>
</comment>
<evidence type="ECO:0000313" key="15">
    <source>
        <dbReference type="Proteomes" id="UP000194236"/>
    </source>
</evidence>
<dbReference type="AlphaFoldDB" id="A0A1Y3B7X0"/>
<keyword evidence="10 12" id="KW-0739">Sodium transport</keyword>
<keyword evidence="3 12" id="KW-0813">Transport</keyword>
<evidence type="ECO:0000256" key="1">
    <source>
        <dbReference type="ARBA" id="ARBA00004141"/>
    </source>
</evidence>
<dbReference type="OrthoDB" id="6238402at2759"/>
<sequence length="295" mass="34722">EHEECLLDSKPASKYGYKLHNCENVTEIIETINGEFRCFTYFSHFDVKDNETEEHFADNFMTSIFISSKTFERRTNKKELRARIAIHPSDMIPVPEFYPTISLYQFSRFYVINFQKTISYLLEKPYQTNCFKYDLGNREALQSHDDCFTKCVMNKYREKCKCLPRSGLLYRRSLLTEEDYFCPVINKCQFTNYRTECSNECQPDCVEEKYEFEKFVDIPFYQHKNRTGIQISRKPVFDKVYRHSPAMTFIQLICDFGGLGGLWLGFSVITITSAIISLITKPLEKIVIVKSGDKE</sequence>
<comment type="caution">
    <text evidence="14">The sequence shown here is derived from an EMBL/GenBank/DDBJ whole genome shotgun (WGS) entry which is preliminary data.</text>
</comment>
<evidence type="ECO:0000256" key="5">
    <source>
        <dbReference type="ARBA" id="ARBA00022692"/>
    </source>
</evidence>
<evidence type="ECO:0000256" key="6">
    <source>
        <dbReference type="ARBA" id="ARBA00022989"/>
    </source>
</evidence>
<dbReference type="Pfam" id="PF00858">
    <property type="entry name" value="ASC"/>
    <property type="match status" value="1"/>
</dbReference>
<feature type="transmembrane region" description="Helical" evidence="13">
    <location>
        <begin position="256"/>
        <end position="280"/>
    </location>
</feature>
<dbReference type="Proteomes" id="UP000194236">
    <property type="component" value="Unassembled WGS sequence"/>
</dbReference>
<keyword evidence="15" id="KW-1185">Reference proteome</keyword>
<evidence type="ECO:0000256" key="13">
    <source>
        <dbReference type="SAM" id="Phobius"/>
    </source>
</evidence>
<keyword evidence="4 12" id="KW-0894">Sodium channel</keyword>
<keyword evidence="8 12" id="KW-0406">Ion transport</keyword>
<evidence type="ECO:0000256" key="9">
    <source>
        <dbReference type="ARBA" id="ARBA00023136"/>
    </source>
</evidence>
<keyword evidence="9 13" id="KW-0472">Membrane</keyword>
<dbReference type="EMBL" id="MUJZ01042481">
    <property type="protein sequence ID" value="OTF75335.1"/>
    <property type="molecule type" value="Genomic_DNA"/>
</dbReference>
<organism evidence="14 15">
    <name type="scientific">Euroglyphus maynei</name>
    <name type="common">Mayne's house dust mite</name>
    <dbReference type="NCBI Taxonomy" id="6958"/>
    <lineage>
        <taxon>Eukaryota</taxon>
        <taxon>Metazoa</taxon>
        <taxon>Ecdysozoa</taxon>
        <taxon>Arthropoda</taxon>
        <taxon>Chelicerata</taxon>
        <taxon>Arachnida</taxon>
        <taxon>Acari</taxon>
        <taxon>Acariformes</taxon>
        <taxon>Sarcoptiformes</taxon>
        <taxon>Astigmata</taxon>
        <taxon>Psoroptidia</taxon>
        <taxon>Analgoidea</taxon>
        <taxon>Pyroglyphidae</taxon>
        <taxon>Pyroglyphinae</taxon>
        <taxon>Euroglyphus</taxon>
    </lineage>
</organism>
<dbReference type="GO" id="GO:0005886">
    <property type="term" value="C:plasma membrane"/>
    <property type="evidence" value="ECO:0007669"/>
    <property type="project" value="TreeGrafter"/>
</dbReference>
<name>A0A1Y3B7X0_EURMA</name>
<evidence type="ECO:0000256" key="3">
    <source>
        <dbReference type="ARBA" id="ARBA00022448"/>
    </source>
</evidence>
<dbReference type="Gene3D" id="1.10.287.770">
    <property type="entry name" value="YojJ-like"/>
    <property type="match status" value="1"/>
</dbReference>
<dbReference type="GO" id="GO:0015280">
    <property type="term" value="F:ligand-gated sodium channel activity"/>
    <property type="evidence" value="ECO:0007669"/>
    <property type="project" value="TreeGrafter"/>
</dbReference>
<proteinExistence type="inferred from homology"/>
<dbReference type="InterPro" id="IPR001873">
    <property type="entry name" value="ENaC"/>
</dbReference>
<evidence type="ECO:0000256" key="12">
    <source>
        <dbReference type="RuleBase" id="RU000679"/>
    </source>
</evidence>
<dbReference type="PANTHER" id="PTHR11690:SF227">
    <property type="entry name" value="AMILORIDE-SENSITIVE SODIUM CHANNEL"/>
    <property type="match status" value="1"/>
</dbReference>
<dbReference type="PANTHER" id="PTHR11690">
    <property type="entry name" value="AMILORIDE-SENSITIVE SODIUM CHANNEL-RELATED"/>
    <property type="match status" value="1"/>
</dbReference>
<evidence type="ECO:0000256" key="8">
    <source>
        <dbReference type="ARBA" id="ARBA00023065"/>
    </source>
</evidence>
<evidence type="ECO:0000256" key="4">
    <source>
        <dbReference type="ARBA" id="ARBA00022461"/>
    </source>
</evidence>
<reference evidence="14 15" key="1">
    <citation type="submission" date="2017-03" db="EMBL/GenBank/DDBJ databases">
        <title>Genome Survey of Euroglyphus maynei.</title>
        <authorList>
            <person name="Arlian L.G."/>
            <person name="Morgan M.S."/>
            <person name="Rider S.D."/>
        </authorList>
    </citation>
    <scope>NUCLEOTIDE SEQUENCE [LARGE SCALE GENOMIC DNA]</scope>
    <source>
        <strain evidence="14">Arlian Lab</strain>
        <tissue evidence="14">Whole body</tissue>
    </source>
</reference>
<comment type="subcellular location">
    <subcellularLocation>
        <location evidence="1">Membrane</location>
        <topology evidence="1">Multi-pass membrane protein</topology>
    </subcellularLocation>
</comment>
<evidence type="ECO:0000313" key="14">
    <source>
        <dbReference type="EMBL" id="OTF75335.1"/>
    </source>
</evidence>
<evidence type="ECO:0000256" key="10">
    <source>
        <dbReference type="ARBA" id="ARBA00023201"/>
    </source>
</evidence>
<evidence type="ECO:0000256" key="2">
    <source>
        <dbReference type="ARBA" id="ARBA00007193"/>
    </source>
</evidence>